<keyword evidence="9 10" id="KW-0961">Cell wall biogenesis/degradation</keyword>
<dbReference type="InterPro" id="IPR036565">
    <property type="entry name" value="Mur-like_cat_sf"/>
</dbReference>
<comment type="caution">
    <text evidence="15">The sequence shown here is derived from an EMBL/GenBank/DDBJ whole genome shotgun (WGS) entry which is preliminary data.</text>
</comment>
<evidence type="ECO:0000256" key="9">
    <source>
        <dbReference type="ARBA" id="ARBA00023316"/>
    </source>
</evidence>
<keyword evidence="2 10" id="KW-0436">Ligase</keyword>
<dbReference type="PANTHER" id="PTHR43024:SF1">
    <property type="entry name" value="UDP-N-ACETYLMURAMOYL-TRIPEPTIDE--D-ALANYL-D-ALANINE LIGASE"/>
    <property type="match status" value="1"/>
</dbReference>
<evidence type="ECO:0000256" key="1">
    <source>
        <dbReference type="ARBA" id="ARBA00022490"/>
    </source>
</evidence>
<dbReference type="Gene3D" id="3.40.1390.10">
    <property type="entry name" value="MurE/MurF, N-terminal domain"/>
    <property type="match status" value="1"/>
</dbReference>
<comment type="pathway">
    <text evidence="10 11">Cell wall biogenesis; peptidoglycan biosynthesis.</text>
</comment>
<gene>
    <name evidence="15" type="primary">murF_2</name>
    <name evidence="10" type="synonym">murF</name>
    <name evidence="15" type="ORF">PACILC2_43700</name>
</gene>
<keyword evidence="16" id="KW-1185">Reference proteome</keyword>
<evidence type="ECO:0000256" key="4">
    <source>
        <dbReference type="ARBA" id="ARBA00022741"/>
    </source>
</evidence>
<dbReference type="Gene3D" id="3.40.1190.10">
    <property type="entry name" value="Mur-like, catalytic domain"/>
    <property type="match status" value="1"/>
</dbReference>
<dbReference type="InterPro" id="IPR000713">
    <property type="entry name" value="Mur_ligase_N"/>
</dbReference>
<dbReference type="Pfam" id="PF01225">
    <property type="entry name" value="Mur_ligase"/>
    <property type="match status" value="1"/>
</dbReference>
<feature type="binding site" evidence="10">
    <location>
        <begin position="113"/>
        <end position="119"/>
    </location>
    <ligand>
        <name>ATP</name>
        <dbReference type="ChEBI" id="CHEBI:30616"/>
    </ligand>
</feature>
<dbReference type="NCBIfam" id="TIGR01143">
    <property type="entry name" value="murF"/>
    <property type="match status" value="1"/>
</dbReference>
<dbReference type="Proteomes" id="UP000680304">
    <property type="component" value="Unassembled WGS sequence"/>
</dbReference>
<evidence type="ECO:0000313" key="15">
    <source>
        <dbReference type="EMBL" id="GIQ65802.1"/>
    </source>
</evidence>
<name>A0ABQ4NC58_9BACL</name>
<feature type="domain" description="Mur ligase central" evidence="14">
    <location>
        <begin position="111"/>
        <end position="298"/>
    </location>
</feature>
<keyword evidence="8 10" id="KW-0131">Cell cycle</keyword>
<dbReference type="InterPro" id="IPR013221">
    <property type="entry name" value="Mur_ligase_cen"/>
</dbReference>
<keyword evidence="3 10" id="KW-0132">Cell division</keyword>
<accession>A0ABQ4NC58</accession>
<keyword evidence="6 10" id="KW-0133">Cell shape</keyword>
<keyword evidence="7 10" id="KW-0573">Peptidoglycan synthesis</keyword>
<comment type="function">
    <text evidence="10 11">Involved in cell wall formation. Catalyzes the final step in the synthesis of UDP-N-acetylmuramoyl-pentapeptide, the precursor of murein.</text>
</comment>
<dbReference type="HAMAP" id="MF_02019">
    <property type="entry name" value="MurF"/>
    <property type="match status" value="1"/>
</dbReference>
<dbReference type="InterPro" id="IPR005863">
    <property type="entry name" value="UDP-N-AcMur_synth"/>
</dbReference>
<evidence type="ECO:0000313" key="16">
    <source>
        <dbReference type="Proteomes" id="UP000680304"/>
    </source>
</evidence>
<dbReference type="Pfam" id="PF02875">
    <property type="entry name" value="Mur_ligase_C"/>
    <property type="match status" value="1"/>
</dbReference>
<dbReference type="InterPro" id="IPR051046">
    <property type="entry name" value="MurCDEF_CellWall_CoF430Synth"/>
</dbReference>
<keyword evidence="5 10" id="KW-0067">ATP-binding</keyword>
<feature type="domain" description="Mur ligase C-terminal" evidence="13">
    <location>
        <begin position="321"/>
        <end position="445"/>
    </location>
</feature>
<comment type="subcellular location">
    <subcellularLocation>
        <location evidence="10 11">Cytoplasm</location>
    </subcellularLocation>
</comment>
<keyword evidence="1 10" id="KW-0963">Cytoplasm</keyword>
<evidence type="ECO:0000256" key="11">
    <source>
        <dbReference type="RuleBase" id="RU004136"/>
    </source>
</evidence>
<dbReference type="RefSeq" id="WP_213530317.1">
    <property type="nucleotide sequence ID" value="NZ_BOVJ01000153.1"/>
</dbReference>
<dbReference type="SUPFAM" id="SSF53623">
    <property type="entry name" value="MurD-like peptide ligases, catalytic domain"/>
    <property type="match status" value="1"/>
</dbReference>
<dbReference type="InterPro" id="IPR036615">
    <property type="entry name" value="Mur_ligase_C_dom_sf"/>
</dbReference>
<dbReference type="EC" id="6.3.2.10" evidence="10 11"/>
<evidence type="ECO:0000256" key="8">
    <source>
        <dbReference type="ARBA" id="ARBA00023306"/>
    </source>
</evidence>
<comment type="similarity">
    <text evidence="10">Belongs to the MurCDEF family. MurF subfamily.</text>
</comment>
<evidence type="ECO:0000256" key="2">
    <source>
        <dbReference type="ARBA" id="ARBA00022598"/>
    </source>
</evidence>
<dbReference type="InterPro" id="IPR035911">
    <property type="entry name" value="MurE/MurF_N"/>
</dbReference>
<organism evidence="15 16">
    <name type="scientific">Paenibacillus cisolokensis</name>
    <dbReference type="NCBI Taxonomy" id="1658519"/>
    <lineage>
        <taxon>Bacteria</taxon>
        <taxon>Bacillati</taxon>
        <taxon>Bacillota</taxon>
        <taxon>Bacilli</taxon>
        <taxon>Bacillales</taxon>
        <taxon>Paenibacillaceae</taxon>
        <taxon>Paenibacillus</taxon>
    </lineage>
</organism>
<reference evidence="15 16" key="1">
    <citation type="submission" date="2021-04" db="EMBL/GenBank/DDBJ databases">
        <title>Draft genome sequence of Paenibacillus cisolokensis, LC2-13A.</title>
        <authorList>
            <person name="Uke A."/>
            <person name="Chhe C."/>
            <person name="Baramee S."/>
            <person name="Kosugi A."/>
        </authorList>
    </citation>
    <scope>NUCLEOTIDE SEQUENCE [LARGE SCALE GENOMIC DNA]</scope>
    <source>
        <strain evidence="15 16">LC2-13A</strain>
    </source>
</reference>
<evidence type="ECO:0000259" key="13">
    <source>
        <dbReference type="Pfam" id="PF02875"/>
    </source>
</evidence>
<evidence type="ECO:0000256" key="5">
    <source>
        <dbReference type="ARBA" id="ARBA00022840"/>
    </source>
</evidence>
<dbReference type="InterPro" id="IPR004101">
    <property type="entry name" value="Mur_ligase_C"/>
</dbReference>
<evidence type="ECO:0000256" key="7">
    <source>
        <dbReference type="ARBA" id="ARBA00022984"/>
    </source>
</evidence>
<evidence type="ECO:0000259" key="14">
    <source>
        <dbReference type="Pfam" id="PF08245"/>
    </source>
</evidence>
<dbReference type="GO" id="GO:0016874">
    <property type="term" value="F:ligase activity"/>
    <property type="evidence" value="ECO:0007669"/>
    <property type="project" value="UniProtKB-KW"/>
</dbReference>
<dbReference type="Pfam" id="PF08245">
    <property type="entry name" value="Mur_ligase_M"/>
    <property type="match status" value="1"/>
</dbReference>
<dbReference type="EMBL" id="BOVJ01000153">
    <property type="protein sequence ID" value="GIQ65802.1"/>
    <property type="molecule type" value="Genomic_DNA"/>
</dbReference>
<evidence type="ECO:0000256" key="6">
    <source>
        <dbReference type="ARBA" id="ARBA00022960"/>
    </source>
</evidence>
<protein>
    <recommendedName>
        <fullName evidence="10 11">UDP-N-acetylmuramoyl-tripeptide--D-alanyl-D-alanine ligase</fullName>
        <ecNumber evidence="10 11">6.3.2.10</ecNumber>
    </recommendedName>
    <alternativeName>
        <fullName evidence="10">D-alanyl-D-alanine-adding enzyme</fullName>
    </alternativeName>
</protein>
<dbReference type="SUPFAM" id="SSF53244">
    <property type="entry name" value="MurD-like peptide ligases, peptide-binding domain"/>
    <property type="match status" value="1"/>
</dbReference>
<proteinExistence type="inferred from homology"/>
<keyword evidence="4 10" id="KW-0547">Nucleotide-binding</keyword>
<sequence>MMERTIEQIAGMIGAEAPAGDAGRTVVKGVSIDTRSILRDNLFVPIQGPRFNGHEYAAEAFRKGAAAALWQKDEPDPPAHLPLLYVDDTVKALGRLAQAYRSQLKTKVIGITGSNGKTSTKDILAAILGTTYRTQKTIGNLNNHLGVPLTLLRLDEDTEMAVVEMGMSGLGEIAALSAMAQPDVAIITSVSEVHLGDLPTREDIAEAKLEIAGSLKPDGLFVYNADNPLLLERLAYKNVACRMVSFGQSEKHDWHPLAYTPDERGIAFTISDPACPELYLNLLGKHQMINALAAIAAARHFGVSYDNIRRALRHVEATGMRNEPIRIGGFTVINDVYKSNPTSVRAALDTLYAMPAHKRKIVVLGDMVELGEETEAFHREIGAEIDPSRIDRLFTVGSMSRLIAEEARKHFPEDRVTVCLDHAQLVSQLKEAVSDDCIVLIKGSRSLQLEQPIETLREELGAP</sequence>
<dbReference type="PANTHER" id="PTHR43024">
    <property type="entry name" value="UDP-N-ACETYLMURAMOYL-TRIPEPTIDE--D-ALANYL-D-ALANINE LIGASE"/>
    <property type="match status" value="1"/>
</dbReference>
<comment type="catalytic activity">
    <reaction evidence="10 11">
        <text>D-alanyl-D-alanine + UDP-N-acetyl-alpha-D-muramoyl-L-alanyl-gamma-D-glutamyl-meso-2,6-diaminopimelate + ATP = UDP-N-acetyl-alpha-D-muramoyl-L-alanyl-gamma-D-glutamyl-meso-2,6-diaminopimeloyl-D-alanyl-D-alanine + ADP + phosphate + H(+)</text>
        <dbReference type="Rhea" id="RHEA:28374"/>
        <dbReference type="ChEBI" id="CHEBI:15378"/>
        <dbReference type="ChEBI" id="CHEBI:30616"/>
        <dbReference type="ChEBI" id="CHEBI:43474"/>
        <dbReference type="ChEBI" id="CHEBI:57822"/>
        <dbReference type="ChEBI" id="CHEBI:61386"/>
        <dbReference type="ChEBI" id="CHEBI:83905"/>
        <dbReference type="ChEBI" id="CHEBI:456216"/>
        <dbReference type="EC" id="6.3.2.10"/>
    </reaction>
</comment>
<dbReference type="SUPFAM" id="SSF63418">
    <property type="entry name" value="MurE/MurF N-terminal domain"/>
    <property type="match status" value="1"/>
</dbReference>
<evidence type="ECO:0000256" key="10">
    <source>
        <dbReference type="HAMAP-Rule" id="MF_02019"/>
    </source>
</evidence>
<feature type="domain" description="Mur ligase N-terminal catalytic" evidence="12">
    <location>
        <begin position="27"/>
        <end position="101"/>
    </location>
</feature>
<evidence type="ECO:0000256" key="3">
    <source>
        <dbReference type="ARBA" id="ARBA00022618"/>
    </source>
</evidence>
<dbReference type="Gene3D" id="3.90.190.20">
    <property type="entry name" value="Mur ligase, C-terminal domain"/>
    <property type="match status" value="1"/>
</dbReference>
<evidence type="ECO:0000259" key="12">
    <source>
        <dbReference type="Pfam" id="PF01225"/>
    </source>
</evidence>